<comment type="caution">
    <text evidence="1">The sequence shown here is derived from an EMBL/GenBank/DDBJ whole genome shotgun (WGS) entry which is preliminary data.</text>
</comment>
<dbReference type="EMBL" id="JBHUMJ010000004">
    <property type="protein sequence ID" value="MFD2702305.1"/>
    <property type="molecule type" value="Genomic_DNA"/>
</dbReference>
<proteinExistence type="predicted"/>
<gene>
    <name evidence="1" type="ORF">ACFSVM_17730</name>
</gene>
<dbReference type="RefSeq" id="WP_090725442.1">
    <property type="nucleotide sequence ID" value="NZ_JBHUMJ010000004.1"/>
</dbReference>
<keyword evidence="2" id="KW-1185">Reference proteome</keyword>
<protein>
    <submittedName>
        <fullName evidence="1">Uncharacterized protein</fullName>
    </submittedName>
</protein>
<reference evidence="2" key="1">
    <citation type="journal article" date="2019" name="Int. J. Syst. Evol. Microbiol.">
        <title>The Global Catalogue of Microorganisms (GCM) 10K type strain sequencing project: providing services to taxonomists for standard genome sequencing and annotation.</title>
        <authorList>
            <consortium name="The Broad Institute Genomics Platform"/>
            <consortium name="The Broad Institute Genome Sequencing Center for Infectious Disease"/>
            <person name="Wu L."/>
            <person name="Ma J."/>
        </authorList>
    </citation>
    <scope>NUCLEOTIDE SEQUENCE [LARGE SCALE GENOMIC DNA]</scope>
    <source>
        <strain evidence="2">KCTC 33849</strain>
    </source>
</reference>
<organism evidence="1 2">
    <name type="scientific">Paenibacillus shunpengii</name>
    <dbReference type="NCBI Taxonomy" id="2054424"/>
    <lineage>
        <taxon>Bacteria</taxon>
        <taxon>Bacillati</taxon>
        <taxon>Bacillota</taxon>
        <taxon>Bacilli</taxon>
        <taxon>Bacillales</taxon>
        <taxon>Paenibacillaceae</taxon>
        <taxon>Paenibacillus</taxon>
    </lineage>
</organism>
<dbReference type="Proteomes" id="UP001597540">
    <property type="component" value="Unassembled WGS sequence"/>
</dbReference>
<accession>A0ABW5SUL8</accession>
<sequence length="252" mass="29021">MFNNSLDPEETFHRALSGLAGKEEMTFEGHAGLRTSAQGEFNQHFEYKGTLSNHNKLVVTSQEYKGRLETSSSNKAETDSHPVNMERKAGMWRMSDRMEDSSYGGLTRLNPVEQLEKIGNMKGKAFSNESGAPRGTQMIRIELAEDEASQWIADQLKKEMQMLHDELPELANQVDSSKRRQCMKELERIWNEENDELNQRVKNITVKSVYHLTVNKQSSLPIRLSSENEVTDKNNKKEKEMLITDIYFSKYH</sequence>
<name>A0ABW5SUL8_9BACL</name>
<evidence type="ECO:0000313" key="2">
    <source>
        <dbReference type="Proteomes" id="UP001597540"/>
    </source>
</evidence>
<evidence type="ECO:0000313" key="1">
    <source>
        <dbReference type="EMBL" id="MFD2702305.1"/>
    </source>
</evidence>